<protein>
    <submittedName>
        <fullName evidence="2">Uncharacterized protein</fullName>
    </submittedName>
</protein>
<gene>
    <name evidence="2" type="ORF">DFH07DRAFT_785657</name>
</gene>
<reference evidence="2" key="1">
    <citation type="submission" date="2023-03" db="EMBL/GenBank/DDBJ databases">
        <title>Massive genome expansion in bonnet fungi (Mycena s.s.) driven by repeated elements and novel gene families across ecological guilds.</title>
        <authorList>
            <consortium name="Lawrence Berkeley National Laboratory"/>
            <person name="Harder C.B."/>
            <person name="Miyauchi S."/>
            <person name="Viragh M."/>
            <person name="Kuo A."/>
            <person name="Thoen E."/>
            <person name="Andreopoulos B."/>
            <person name="Lu D."/>
            <person name="Skrede I."/>
            <person name="Drula E."/>
            <person name="Henrissat B."/>
            <person name="Morin E."/>
            <person name="Kohler A."/>
            <person name="Barry K."/>
            <person name="LaButti K."/>
            <person name="Morin E."/>
            <person name="Salamov A."/>
            <person name="Lipzen A."/>
            <person name="Mereny Z."/>
            <person name="Hegedus B."/>
            <person name="Baldrian P."/>
            <person name="Stursova M."/>
            <person name="Weitz H."/>
            <person name="Taylor A."/>
            <person name="Grigoriev I.V."/>
            <person name="Nagy L.G."/>
            <person name="Martin F."/>
            <person name="Kauserud H."/>
        </authorList>
    </citation>
    <scope>NUCLEOTIDE SEQUENCE</scope>
    <source>
        <strain evidence="2">CBHHK188m</strain>
    </source>
</reference>
<comment type="caution">
    <text evidence="2">The sequence shown here is derived from an EMBL/GenBank/DDBJ whole genome shotgun (WGS) entry which is preliminary data.</text>
</comment>
<feature type="region of interest" description="Disordered" evidence="1">
    <location>
        <begin position="185"/>
        <end position="227"/>
    </location>
</feature>
<dbReference type="AlphaFoldDB" id="A0AAD7H9F0"/>
<evidence type="ECO:0000256" key="1">
    <source>
        <dbReference type="SAM" id="MobiDB-lite"/>
    </source>
</evidence>
<feature type="compositionally biased region" description="Basic and acidic residues" evidence="1">
    <location>
        <begin position="198"/>
        <end position="208"/>
    </location>
</feature>
<evidence type="ECO:0000313" key="2">
    <source>
        <dbReference type="EMBL" id="KAJ7715161.1"/>
    </source>
</evidence>
<keyword evidence="3" id="KW-1185">Reference proteome</keyword>
<dbReference type="Proteomes" id="UP001215280">
    <property type="component" value="Unassembled WGS sequence"/>
</dbReference>
<proteinExistence type="predicted"/>
<sequence>MVTLDINLRKRPVFARAKQFFGVPNEEIAVLKRDGYFGVRSTNGPRVPICHPEYFSLTQSSFLVLREARDCQSVDHHAATTVTSYFFRTTSVVELGFPVVSLLLALSTQTGGFAWTSTVDLGLYPSEWTPKIAIFSGEAPRILQDQCLEFAHTHDRSRSRRRNQIPCTPINAPAPMLGLGLGIGFPQGNSRGGTGEGEAERSQERKGELLLSPESIAQRSGSLLPVS</sequence>
<organism evidence="2 3">
    <name type="scientific">Mycena maculata</name>
    <dbReference type="NCBI Taxonomy" id="230809"/>
    <lineage>
        <taxon>Eukaryota</taxon>
        <taxon>Fungi</taxon>
        <taxon>Dikarya</taxon>
        <taxon>Basidiomycota</taxon>
        <taxon>Agaricomycotina</taxon>
        <taxon>Agaricomycetes</taxon>
        <taxon>Agaricomycetidae</taxon>
        <taxon>Agaricales</taxon>
        <taxon>Marasmiineae</taxon>
        <taxon>Mycenaceae</taxon>
        <taxon>Mycena</taxon>
    </lineage>
</organism>
<name>A0AAD7H9F0_9AGAR</name>
<feature type="compositionally biased region" description="Gly residues" evidence="1">
    <location>
        <begin position="185"/>
        <end position="196"/>
    </location>
</feature>
<accession>A0AAD7H9F0</accession>
<dbReference type="EMBL" id="JARJLG010000354">
    <property type="protein sequence ID" value="KAJ7715161.1"/>
    <property type="molecule type" value="Genomic_DNA"/>
</dbReference>
<evidence type="ECO:0000313" key="3">
    <source>
        <dbReference type="Proteomes" id="UP001215280"/>
    </source>
</evidence>